<dbReference type="InterPro" id="IPR001343">
    <property type="entry name" value="Hemolysn_Ca-bd"/>
</dbReference>
<organism evidence="5">
    <name type="scientific">Vitrella brassicaformis</name>
    <dbReference type="NCBI Taxonomy" id="1169539"/>
    <lineage>
        <taxon>Eukaryota</taxon>
        <taxon>Sar</taxon>
        <taxon>Alveolata</taxon>
        <taxon>Colpodellida</taxon>
        <taxon>Vitrellaceae</taxon>
        <taxon>Vitrella</taxon>
    </lineage>
</organism>
<feature type="compositionally biased region" description="Basic and acidic residues" evidence="1">
    <location>
        <begin position="242"/>
        <end position="259"/>
    </location>
</feature>
<dbReference type="EMBL" id="HBGB01043676">
    <property type="protein sequence ID" value="CAD9070611.1"/>
    <property type="molecule type" value="Transcribed_RNA"/>
</dbReference>
<reference evidence="5" key="1">
    <citation type="submission" date="2021-01" db="EMBL/GenBank/DDBJ databases">
        <authorList>
            <person name="Corre E."/>
            <person name="Pelletier E."/>
            <person name="Niang G."/>
            <person name="Scheremetjew M."/>
            <person name="Finn R."/>
            <person name="Kale V."/>
            <person name="Holt S."/>
            <person name="Cochrane G."/>
            <person name="Meng A."/>
            <person name="Brown T."/>
            <person name="Cohen L."/>
        </authorList>
    </citation>
    <scope>NUCLEOTIDE SEQUENCE</scope>
    <source>
        <strain evidence="5">CCMP3346</strain>
    </source>
</reference>
<proteinExistence type="predicted"/>
<keyword evidence="2" id="KW-0812">Transmembrane</keyword>
<name>A0A6U4HHW2_9ALVE</name>
<evidence type="ECO:0000313" key="3">
    <source>
        <dbReference type="EMBL" id="CAD9070611.1"/>
    </source>
</evidence>
<dbReference type="AlphaFoldDB" id="A0A6U4HHW2"/>
<dbReference type="GO" id="GO:0005509">
    <property type="term" value="F:calcium ion binding"/>
    <property type="evidence" value="ECO:0007669"/>
    <property type="project" value="InterPro"/>
</dbReference>
<dbReference type="Pfam" id="PF00353">
    <property type="entry name" value="HemolysinCabind"/>
    <property type="match status" value="1"/>
</dbReference>
<evidence type="ECO:0000313" key="4">
    <source>
        <dbReference type="EMBL" id="CAD9070612.1"/>
    </source>
</evidence>
<dbReference type="SUPFAM" id="SSF51120">
    <property type="entry name" value="beta-Roll"/>
    <property type="match status" value="1"/>
</dbReference>
<keyword evidence="2" id="KW-0472">Membrane</keyword>
<dbReference type="PROSITE" id="PS00330">
    <property type="entry name" value="HEMOLYSIN_CALCIUM"/>
    <property type="match status" value="1"/>
</dbReference>
<dbReference type="InterPro" id="IPR011049">
    <property type="entry name" value="Serralysin-like_metalloprot_C"/>
</dbReference>
<feature type="compositionally biased region" description="Basic and acidic residues" evidence="1">
    <location>
        <begin position="196"/>
        <end position="233"/>
    </location>
</feature>
<evidence type="ECO:0000256" key="1">
    <source>
        <dbReference type="SAM" id="MobiDB-lite"/>
    </source>
</evidence>
<keyword evidence="2" id="KW-1133">Transmembrane helix</keyword>
<dbReference type="PRINTS" id="PR00313">
    <property type="entry name" value="CABNDNGRPT"/>
</dbReference>
<evidence type="ECO:0008006" key="6">
    <source>
        <dbReference type="Google" id="ProtNLM"/>
    </source>
</evidence>
<dbReference type="Gene3D" id="2.150.10.10">
    <property type="entry name" value="Serralysin-like metalloprotease, C-terminal"/>
    <property type="match status" value="1"/>
</dbReference>
<accession>A0A6U4HHW2</accession>
<gene>
    <name evidence="3" type="ORF">VBRA1451_LOCUS25693</name>
    <name evidence="4" type="ORF">VBRA1451_LOCUS25694</name>
    <name evidence="5" type="ORF">VBRA1451_LOCUS25695</name>
</gene>
<evidence type="ECO:0000256" key="2">
    <source>
        <dbReference type="SAM" id="Phobius"/>
    </source>
</evidence>
<feature type="transmembrane region" description="Helical" evidence="2">
    <location>
        <begin position="163"/>
        <end position="183"/>
    </location>
</feature>
<sequence length="271" mass="29751">MKTISLSETTFVTVLEGSTNDDTLRGNSKDNTLIGGDGDDSLAGRGGYDQLIGGRGSDTFVITDEPCDVTILDFETGASHDQLNLRIFPSITSMEALEQRMTSGSVIIDIDDMHRVTIANLIQEEVFDPRYFLLSEGADEARDKGDDECGWFAYSRPECVDTILSIVLGIVGVAGLGVGAWQFSHNFLKRGQKPTGAEEKGEKEMDPRKRSVSDTRDSRKRRYLETKTERRVLGSDFVQGLQEEKPSGDESGSRGRVEDAAASDLSFLSYL</sequence>
<dbReference type="InterPro" id="IPR018511">
    <property type="entry name" value="Hemolysin-typ_Ca-bd_CS"/>
</dbReference>
<dbReference type="EMBL" id="HBGB01043678">
    <property type="protein sequence ID" value="CAD9070613.1"/>
    <property type="molecule type" value="Transcribed_RNA"/>
</dbReference>
<feature type="region of interest" description="Disordered" evidence="1">
    <location>
        <begin position="191"/>
        <end position="260"/>
    </location>
</feature>
<dbReference type="EMBL" id="HBGB01043677">
    <property type="protein sequence ID" value="CAD9070612.1"/>
    <property type="molecule type" value="Transcribed_RNA"/>
</dbReference>
<protein>
    <recommendedName>
        <fullName evidence="6">Peptidase M10 serralysin C-terminal domain-containing protein</fullName>
    </recommendedName>
</protein>
<evidence type="ECO:0000313" key="5">
    <source>
        <dbReference type="EMBL" id="CAD9070613.1"/>
    </source>
</evidence>